<organism evidence="6 7">
    <name type="scientific">Sclerotinia sclerotiorum (strain ATCC 18683 / 1980 / Ss-1)</name>
    <name type="common">White mold</name>
    <name type="synonym">Whetzelinia sclerotiorum</name>
    <dbReference type="NCBI Taxonomy" id="665079"/>
    <lineage>
        <taxon>Eukaryota</taxon>
        <taxon>Fungi</taxon>
        <taxon>Dikarya</taxon>
        <taxon>Ascomycota</taxon>
        <taxon>Pezizomycotina</taxon>
        <taxon>Leotiomycetes</taxon>
        <taxon>Helotiales</taxon>
        <taxon>Sclerotiniaceae</taxon>
        <taxon>Sclerotinia</taxon>
    </lineage>
</organism>
<feature type="domain" description="Chromo" evidence="5">
    <location>
        <begin position="346"/>
        <end position="406"/>
    </location>
</feature>
<dbReference type="STRING" id="665079.A7EPS3"/>
<dbReference type="EMBL" id="CH476629">
    <property type="protein sequence ID" value="EDO04839.1"/>
    <property type="molecule type" value="Genomic_DNA"/>
</dbReference>
<evidence type="ECO:0000256" key="2">
    <source>
        <dbReference type="ARBA" id="ARBA00011353"/>
    </source>
</evidence>
<dbReference type="InterPro" id="IPR023779">
    <property type="entry name" value="Chromodomain_CS"/>
</dbReference>
<dbReference type="AlphaFoldDB" id="A7EPS3"/>
<dbReference type="Pfam" id="PF00385">
    <property type="entry name" value="Chromo"/>
    <property type="match status" value="2"/>
</dbReference>
<feature type="compositionally biased region" description="Polar residues" evidence="4">
    <location>
        <begin position="16"/>
        <end position="26"/>
    </location>
</feature>
<dbReference type="InterPro" id="IPR051219">
    <property type="entry name" value="Heterochromatin_chromo-domain"/>
</dbReference>
<reference evidence="7" key="1">
    <citation type="journal article" date="2011" name="PLoS Genet.">
        <title>Genomic analysis of the necrotrophic fungal pathogens Sclerotinia sclerotiorum and Botrytis cinerea.</title>
        <authorList>
            <person name="Amselem J."/>
            <person name="Cuomo C.A."/>
            <person name="van Kan J.A."/>
            <person name="Viaud M."/>
            <person name="Benito E.P."/>
            <person name="Couloux A."/>
            <person name="Coutinho P.M."/>
            <person name="de Vries R.P."/>
            <person name="Dyer P.S."/>
            <person name="Fillinger S."/>
            <person name="Fournier E."/>
            <person name="Gout L."/>
            <person name="Hahn M."/>
            <person name="Kohn L."/>
            <person name="Lapalu N."/>
            <person name="Plummer K.M."/>
            <person name="Pradier J.M."/>
            <person name="Quevillon E."/>
            <person name="Sharon A."/>
            <person name="Simon A."/>
            <person name="ten Have A."/>
            <person name="Tudzynski B."/>
            <person name="Tudzynski P."/>
            <person name="Wincker P."/>
            <person name="Andrew M."/>
            <person name="Anthouard V."/>
            <person name="Beever R.E."/>
            <person name="Beffa R."/>
            <person name="Benoit I."/>
            <person name="Bouzid O."/>
            <person name="Brault B."/>
            <person name="Chen Z."/>
            <person name="Choquer M."/>
            <person name="Collemare J."/>
            <person name="Cotton P."/>
            <person name="Danchin E.G."/>
            <person name="Da Silva C."/>
            <person name="Gautier A."/>
            <person name="Giraud C."/>
            <person name="Giraud T."/>
            <person name="Gonzalez C."/>
            <person name="Grossetete S."/>
            <person name="Guldener U."/>
            <person name="Henrissat B."/>
            <person name="Howlett B.J."/>
            <person name="Kodira C."/>
            <person name="Kretschmer M."/>
            <person name="Lappartient A."/>
            <person name="Leroch M."/>
            <person name="Levis C."/>
            <person name="Mauceli E."/>
            <person name="Neuveglise C."/>
            <person name="Oeser B."/>
            <person name="Pearson M."/>
            <person name="Poulain J."/>
            <person name="Poussereau N."/>
            <person name="Quesneville H."/>
            <person name="Rascle C."/>
            <person name="Schumacher J."/>
            <person name="Segurens B."/>
            <person name="Sexton A."/>
            <person name="Silva E."/>
            <person name="Sirven C."/>
            <person name="Soanes D.M."/>
            <person name="Talbot N.J."/>
            <person name="Templeton M."/>
            <person name="Yandava C."/>
            <person name="Yarden O."/>
            <person name="Zeng Q."/>
            <person name="Rollins J.A."/>
            <person name="Lebrun M.H."/>
            <person name="Dickman M."/>
        </authorList>
    </citation>
    <scope>NUCLEOTIDE SEQUENCE [LARGE SCALE GENOMIC DNA]</scope>
    <source>
        <strain evidence="7">ATCC 18683 / 1980 / Ss-1</strain>
    </source>
</reference>
<dbReference type="GO" id="GO:0031507">
    <property type="term" value="P:heterochromatin formation"/>
    <property type="evidence" value="ECO:0000318"/>
    <property type="project" value="GO_Central"/>
</dbReference>
<proteinExistence type="predicted"/>
<feature type="compositionally biased region" description="Basic and acidic residues" evidence="4">
    <location>
        <begin position="179"/>
        <end position="192"/>
    </location>
</feature>
<feature type="compositionally biased region" description="Acidic residues" evidence="4">
    <location>
        <begin position="105"/>
        <end position="114"/>
    </location>
</feature>
<dbReference type="GeneID" id="5487960"/>
<protein>
    <recommendedName>
        <fullName evidence="5">Chromo domain-containing protein</fullName>
    </recommendedName>
</protein>
<dbReference type="InterPro" id="IPR016197">
    <property type="entry name" value="Chromo-like_dom_sf"/>
</dbReference>
<dbReference type="InterPro" id="IPR000953">
    <property type="entry name" value="Chromo/chromo_shadow_dom"/>
</dbReference>
<accession>A7EPS3</accession>
<feature type="compositionally biased region" description="Polar residues" evidence="4">
    <location>
        <begin position="60"/>
        <end position="70"/>
    </location>
</feature>
<feature type="domain" description="Chromo" evidence="5">
    <location>
        <begin position="284"/>
        <end position="346"/>
    </location>
</feature>
<keyword evidence="7" id="KW-1185">Reference proteome</keyword>
<evidence type="ECO:0000259" key="5">
    <source>
        <dbReference type="PROSITE" id="PS50013"/>
    </source>
</evidence>
<comment type="subunit">
    <text evidence="2">Component of the NuA4 histone acetyltransferase complex.</text>
</comment>
<dbReference type="SUPFAM" id="SSF54160">
    <property type="entry name" value="Chromo domain-like"/>
    <property type="match status" value="2"/>
</dbReference>
<dbReference type="GO" id="GO:0005634">
    <property type="term" value="C:nucleus"/>
    <property type="evidence" value="ECO:0007669"/>
    <property type="project" value="UniProtKB-SubCell"/>
</dbReference>
<sequence length="434" mass="48285">MAKLNNTNPAFKAPVQKTNATKQQSPLGPRKRNGMENDEIAKNGEKDATPAESSARKTFGTVTQFNNSGSPRAPVAPMTADMENAEEEDEDSADEVLGGRRAGVEEGENEDDEAGVQNQFQREVALPDLTKSPKTPKSSKKQVARKTAAVQNSQIHREETAQHGKSREGQQPTPISKGRLGDEMSAEKETSRSRGRPKKSAGSMATPGKETDITVSSKKHSKAGGRPKASSKKIVPAIEQAENEDEDEGQEDREDENKEEGEDDGDSDDSEGDDATEGLTEESFQPRKVQASRIDGEGNEQLLIEWKGYPLQKDWTWESIGRLRESCPDKIEEWENSVQNAATDIHEVEAILEKRKFRGKVQYRVKWDGWQHKHNTWEPAEMLEFDVPYMVEDFEEALKKKAEKKGIARKEVSSDFKGVRTTFGSLGWVELING</sequence>
<dbReference type="HOGENOM" id="CLU_622551_0_0_1"/>
<feature type="compositionally biased region" description="Acidic residues" evidence="4">
    <location>
        <begin position="241"/>
        <end position="280"/>
    </location>
</feature>
<name>A7EPS3_SCLS1</name>
<feature type="compositionally biased region" description="Basic and acidic residues" evidence="4">
    <location>
        <begin position="33"/>
        <end position="49"/>
    </location>
</feature>
<dbReference type="RefSeq" id="XP_001591876.1">
    <property type="nucleotide sequence ID" value="XM_001591826.1"/>
</dbReference>
<dbReference type="GO" id="GO:0003682">
    <property type="term" value="F:chromatin binding"/>
    <property type="evidence" value="ECO:0000318"/>
    <property type="project" value="GO_Central"/>
</dbReference>
<comment type="subcellular location">
    <subcellularLocation>
        <location evidence="1">Nucleus</location>
    </subcellularLocation>
</comment>
<evidence type="ECO:0000313" key="7">
    <source>
        <dbReference type="Proteomes" id="UP000001312"/>
    </source>
</evidence>
<dbReference type="PROSITE" id="PS50013">
    <property type="entry name" value="CHROMO_2"/>
    <property type="match status" value="2"/>
</dbReference>
<feature type="compositionally biased region" description="Basic residues" evidence="4">
    <location>
        <begin position="217"/>
        <end position="231"/>
    </location>
</feature>
<dbReference type="InParanoid" id="A7EPS3"/>
<keyword evidence="3" id="KW-0539">Nucleus</keyword>
<feature type="region of interest" description="Disordered" evidence="4">
    <location>
        <begin position="1"/>
        <end position="293"/>
    </location>
</feature>
<evidence type="ECO:0000256" key="3">
    <source>
        <dbReference type="ARBA" id="ARBA00023242"/>
    </source>
</evidence>
<dbReference type="InterPro" id="IPR023780">
    <property type="entry name" value="Chromo_domain"/>
</dbReference>
<dbReference type="SMART" id="SM00298">
    <property type="entry name" value="CHROMO"/>
    <property type="match status" value="2"/>
</dbReference>
<dbReference type="Gene3D" id="2.40.50.40">
    <property type="match status" value="2"/>
</dbReference>
<evidence type="ECO:0000313" key="6">
    <source>
        <dbReference type="EMBL" id="EDO04839.1"/>
    </source>
</evidence>
<dbReference type="Proteomes" id="UP000001312">
    <property type="component" value="Unassembled WGS sequence"/>
</dbReference>
<feature type="compositionally biased region" description="Basic and acidic residues" evidence="4">
    <location>
        <begin position="155"/>
        <end position="168"/>
    </location>
</feature>
<dbReference type="OMA" id="WVELING"/>
<feature type="compositionally biased region" description="Acidic residues" evidence="4">
    <location>
        <begin position="83"/>
        <end position="94"/>
    </location>
</feature>
<dbReference type="CDD" id="cd00024">
    <property type="entry name" value="CD_CSD"/>
    <property type="match status" value="2"/>
</dbReference>
<dbReference type="PROSITE" id="PS00598">
    <property type="entry name" value="CHROMO_1"/>
    <property type="match status" value="1"/>
</dbReference>
<evidence type="ECO:0000256" key="1">
    <source>
        <dbReference type="ARBA" id="ARBA00004123"/>
    </source>
</evidence>
<dbReference type="PANTHER" id="PTHR22812">
    <property type="entry name" value="CHROMOBOX PROTEIN"/>
    <property type="match status" value="1"/>
</dbReference>
<evidence type="ECO:0000256" key="4">
    <source>
        <dbReference type="SAM" id="MobiDB-lite"/>
    </source>
</evidence>
<gene>
    <name evidence="6" type="ORF">SS1G_07322</name>
</gene>
<dbReference type="GO" id="GO:0005721">
    <property type="term" value="C:pericentric heterochromatin"/>
    <property type="evidence" value="ECO:0000318"/>
    <property type="project" value="GO_Central"/>
</dbReference>
<dbReference type="KEGG" id="ssl:SS1G_07322"/>